<protein>
    <submittedName>
        <fullName evidence="2">Uncharacterized protein</fullName>
    </submittedName>
</protein>
<feature type="compositionally biased region" description="Low complexity" evidence="1">
    <location>
        <begin position="55"/>
        <end position="66"/>
    </location>
</feature>
<accession>A0A8J3NY23</accession>
<feature type="compositionally biased region" description="Polar residues" evidence="1">
    <location>
        <begin position="1"/>
        <end position="15"/>
    </location>
</feature>
<dbReference type="AlphaFoldDB" id="A0A8J3NY23"/>
<gene>
    <name evidence="2" type="ORF">Cci01nite_21390</name>
</gene>
<name>A0A8J3NY23_9ACTN</name>
<sequence>MSRPSQQTHRPQTNILLAPSNYRSGDGDDGLPGLWPAGAHPPVPDGSRRPRKPRTTATSATTASTPITVPPNS</sequence>
<proteinExistence type="predicted"/>
<evidence type="ECO:0000313" key="3">
    <source>
        <dbReference type="Proteomes" id="UP000659904"/>
    </source>
</evidence>
<reference evidence="2 3" key="1">
    <citation type="submission" date="2021-01" db="EMBL/GenBank/DDBJ databases">
        <title>Whole genome shotgun sequence of Catellatospora citrea NBRC 14495.</title>
        <authorList>
            <person name="Komaki H."/>
            <person name="Tamura T."/>
        </authorList>
    </citation>
    <scope>NUCLEOTIDE SEQUENCE [LARGE SCALE GENOMIC DNA]</scope>
    <source>
        <strain evidence="2 3">NBRC 14495</strain>
    </source>
</reference>
<organism evidence="2 3">
    <name type="scientific">Catellatospora citrea</name>
    <dbReference type="NCBI Taxonomy" id="53366"/>
    <lineage>
        <taxon>Bacteria</taxon>
        <taxon>Bacillati</taxon>
        <taxon>Actinomycetota</taxon>
        <taxon>Actinomycetes</taxon>
        <taxon>Micromonosporales</taxon>
        <taxon>Micromonosporaceae</taxon>
        <taxon>Catellatospora</taxon>
    </lineage>
</organism>
<dbReference type="Proteomes" id="UP000659904">
    <property type="component" value="Unassembled WGS sequence"/>
</dbReference>
<evidence type="ECO:0000256" key="1">
    <source>
        <dbReference type="SAM" id="MobiDB-lite"/>
    </source>
</evidence>
<feature type="region of interest" description="Disordered" evidence="1">
    <location>
        <begin position="1"/>
        <end position="73"/>
    </location>
</feature>
<keyword evidence="3" id="KW-1185">Reference proteome</keyword>
<comment type="caution">
    <text evidence="2">The sequence shown here is derived from an EMBL/GenBank/DDBJ whole genome shotgun (WGS) entry which is preliminary data.</text>
</comment>
<dbReference type="EMBL" id="BONH01000007">
    <property type="protein sequence ID" value="GIF97045.1"/>
    <property type="molecule type" value="Genomic_DNA"/>
</dbReference>
<evidence type="ECO:0000313" key="2">
    <source>
        <dbReference type="EMBL" id="GIF97045.1"/>
    </source>
</evidence>